<evidence type="ECO:0000256" key="6">
    <source>
        <dbReference type="ARBA" id="ARBA00022840"/>
    </source>
</evidence>
<evidence type="ECO:0000313" key="12">
    <source>
        <dbReference type="Proteomes" id="UP000683925"/>
    </source>
</evidence>
<keyword evidence="3" id="KW-0808">Transferase</keyword>
<feature type="domain" description="Protein kinase" evidence="10">
    <location>
        <begin position="160"/>
        <end position="445"/>
    </location>
</feature>
<evidence type="ECO:0000256" key="7">
    <source>
        <dbReference type="ARBA" id="ARBA00047899"/>
    </source>
</evidence>
<dbReference type="PROSITE" id="PS50011">
    <property type="entry name" value="PROTEIN_KINASE_DOM"/>
    <property type="match status" value="1"/>
</dbReference>
<accession>A0A8S1SDA0</accession>
<dbReference type="SMART" id="SM00220">
    <property type="entry name" value="S_TKc"/>
    <property type="match status" value="1"/>
</dbReference>
<evidence type="ECO:0000256" key="9">
    <source>
        <dbReference type="PROSITE-ProRule" id="PRU10141"/>
    </source>
</evidence>
<dbReference type="GO" id="GO:0005829">
    <property type="term" value="C:cytosol"/>
    <property type="evidence" value="ECO:0007669"/>
    <property type="project" value="TreeGrafter"/>
</dbReference>
<dbReference type="GO" id="GO:0005634">
    <property type="term" value="C:nucleus"/>
    <property type="evidence" value="ECO:0007669"/>
    <property type="project" value="TreeGrafter"/>
</dbReference>
<dbReference type="Proteomes" id="UP000683925">
    <property type="component" value="Unassembled WGS sequence"/>
</dbReference>
<dbReference type="PANTHER" id="PTHR24054">
    <property type="entry name" value="CASEIN KINASE II SUBUNIT ALPHA"/>
    <property type="match status" value="1"/>
</dbReference>
<dbReference type="GO" id="GO:0051726">
    <property type="term" value="P:regulation of cell cycle"/>
    <property type="evidence" value="ECO:0007669"/>
    <property type="project" value="TreeGrafter"/>
</dbReference>
<comment type="catalytic activity">
    <reaction evidence="7">
        <text>L-threonyl-[protein] + ATP = O-phospho-L-threonyl-[protein] + ADP + H(+)</text>
        <dbReference type="Rhea" id="RHEA:46608"/>
        <dbReference type="Rhea" id="RHEA-COMP:11060"/>
        <dbReference type="Rhea" id="RHEA-COMP:11605"/>
        <dbReference type="ChEBI" id="CHEBI:15378"/>
        <dbReference type="ChEBI" id="CHEBI:30013"/>
        <dbReference type="ChEBI" id="CHEBI:30616"/>
        <dbReference type="ChEBI" id="CHEBI:61977"/>
        <dbReference type="ChEBI" id="CHEBI:456216"/>
        <dbReference type="EC" id="2.7.11.1"/>
    </reaction>
</comment>
<dbReference type="GO" id="GO:0004674">
    <property type="term" value="F:protein serine/threonine kinase activity"/>
    <property type="evidence" value="ECO:0007669"/>
    <property type="project" value="UniProtKB-KW"/>
</dbReference>
<dbReference type="Pfam" id="PF00069">
    <property type="entry name" value="Pkinase"/>
    <property type="match status" value="1"/>
</dbReference>
<organism evidence="11 12">
    <name type="scientific">Paramecium octaurelia</name>
    <dbReference type="NCBI Taxonomy" id="43137"/>
    <lineage>
        <taxon>Eukaryota</taxon>
        <taxon>Sar</taxon>
        <taxon>Alveolata</taxon>
        <taxon>Ciliophora</taxon>
        <taxon>Intramacronucleata</taxon>
        <taxon>Oligohymenophorea</taxon>
        <taxon>Peniculida</taxon>
        <taxon>Parameciidae</taxon>
        <taxon>Paramecium</taxon>
    </lineage>
</organism>
<evidence type="ECO:0000256" key="4">
    <source>
        <dbReference type="ARBA" id="ARBA00022741"/>
    </source>
</evidence>
<dbReference type="PANTHER" id="PTHR24054:SF0">
    <property type="entry name" value="CASEIN KINASE II SUBUNIT ALPHA"/>
    <property type="match status" value="1"/>
</dbReference>
<evidence type="ECO:0000256" key="3">
    <source>
        <dbReference type="ARBA" id="ARBA00022679"/>
    </source>
</evidence>
<keyword evidence="12" id="KW-1185">Reference proteome</keyword>
<evidence type="ECO:0000313" key="11">
    <source>
        <dbReference type="EMBL" id="CAD8138115.1"/>
    </source>
</evidence>
<proteinExistence type="predicted"/>
<dbReference type="EC" id="2.7.11.1" evidence="1"/>
<dbReference type="OrthoDB" id="284976at2759"/>
<keyword evidence="5" id="KW-0418">Kinase</keyword>
<reference evidence="11" key="1">
    <citation type="submission" date="2021-01" db="EMBL/GenBank/DDBJ databases">
        <authorList>
            <consortium name="Genoscope - CEA"/>
            <person name="William W."/>
        </authorList>
    </citation>
    <scope>NUCLEOTIDE SEQUENCE</scope>
</reference>
<protein>
    <recommendedName>
        <fullName evidence="1">non-specific serine/threonine protein kinase</fullName>
        <ecNumber evidence="1">2.7.11.1</ecNumber>
    </recommendedName>
</protein>
<keyword evidence="2" id="KW-0723">Serine/threonine-protein kinase</keyword>
<gene>
    <name evidence="11" type="ORF">POCTA_138.1.T0090192</name>
</gene>
<dbReference type="OMA" id="MHRIARV"/>
<dbReference type="PROSITE" id="PS00107">
    <property type="entry name" value="PROTEIN_KINASE_ATP"/>
    <property type="match status" value="1"/>
</dbReference>
<evidence type="ECO:0000256" key="5">
    <source>
        <dbReference type="ARBA" id="ARBA00022777"/>
    </source>
</evidence>
<comment type="caution">
    <text evidence="11">The sequence shown here is derived from an EMBL/GenBank/DDBJ whole genome shotgun (WGS) entry which is preliminary data.</text>
</comment>
<evidence type="ECO:0000256" key="8">
    <source>
        <dbReference type="ARBA" id="ARBA00048679"/>
    </source>
</evidence>
<evidence type="ECO:0000256" key="2">
    <source>
        <dbReference type="ARBA" id="ARBA00022527"/>
    </source>
</evidence>
<dbReference type="AlphaFoldDB" id="A0A8S1SDA0"/>
<feature type="binding site" evidence="9">
    <location>
        <position position="189"/>
    </location>
    <ligand>
        <name>ATP</name>
        <dbReference type="ChEBI" id="CHEBI:30616"/>
    </ligand>
</feature>
<dbReference type="EMBL" id="CAJJDP010000008">
    <property type="protein sequence ID" value="CAD8138115.1"/>
    <property type="molecule type" value="Genomic_DNA"/>
</dbReference>
<sequence>MIKGLLFSKFLSLNQKVTIYKMNQYYLQLYINILNAENLIEIVILRLNDKWVKTQRIIINPYRLLSISISYILIKLQSIFYLMKKFEQYIQIYGLMIIAFSYVSVLNSNKYDSNLVSLKETGASVVHILPKYYATANQGKSEKDLDYKQLRINFGNYSDYEFQTYIGKGASGHAYLGLQKSTKNKVVIKTFKSLKWNSIKREIVFMQTVQGHDLISPLVDVIRNNNSVSLVYNRYIVFPTSQLIKTMTDNGNKLFLYQTLKALDYVHSKGVIHGDIKPANIIANPKTKLFKLIDWGLSMYYVPGRPKNPSVGTKSYQSPEILLRYQYYDYQIDVYAVGFMFAQMIFKENNPFRGTKKLGKEKVQYMHRIARVFGTDGLKDVAQKINASFDFSDFPNYEPVNLNKFINANNTQYCQSDALDLLQKLMQYDAKKRITPKDALKHQYFDSIRHQFE</sequence>
<dbReference type="InterPro" id="IPR017441">
    <property type="entry name" value="Protein_kinase_ATP_BS"/>
</dbReference>
<keyword evidence="6 9" id="KW-0067">ATP-binding</keyword>
<comment type="catalytic activity">
    <reaction evidence="8">
        <text>L-seryl-[protein] + ATP = O-phospho-L-seryl-[protein] + ADP + H(+)</text>
        <dbReference type="Rhea" id="RHEA:17989"/>
        <dbReference type="Rhea" id="RHEA-COMP:9863"/>
        <dbReference type="Rhea" id="RHEA-COMP:11604"/>
        <dbReference type="ChEBI" id="CHEBI:15378"/>
        <dbReference type="ChEBI" id="CHEBI:29999"/>
        <dbReference type="ChEBI" id="CHEBI:30616"/>
        <dbReference type="ChEBI" id="CHEBI:83421"/>
        <dbReference type="ChEBI" id="CHEBI:456216"/>
        <dbReference type="EC" id="2.7.11.1"/>
    </reaction>
</comment>
<dbReference type="InterPro" id="IPR045216">
    <property type="entry name" value="CK2_alpha"/>
</dbReference>
<name>A0A8S1SDA0_PAROT</name>
<dbReference type="GO" id="GO:0005524">
    <property type="term" value="F:ATP binding"/>
    <property type="evidence" value="ECO:0007669"/>
    <property type="project" value="UniProtKB-UniRule"/>
</dbReference>
<evidence type="ECO:0000256" key="1">
    <source>
        <dbReference type="ARBA" id="ARBA00012513"/>
    </source>
</evidence>
<dbReference type="InterPro" id="IPR000719">
    <property type="entry name" value="Prot_kinase_dom"/>
</dbReference>
<dbReference type="GO" id="GO:0005956">
    <property type="term" value="C:protein kinase CK2 complex"/>
    <property type="evidence" value="ECO:0007669"/>
    <property type="project" value="TreeGrafter"/>
</dbReference>
<evidence type="ECO:0000259" key="10">
    <source>
        <dbReference type="PROSITE" id="PS50011"/>
    </source>
</evidence>
<keyword evidence="4 9" id="KW-0547">Nucleotide-binding</keyword>